<comment type="caution">
    <text evidence="2">The sequence shown here is derived from an EMBL/GenBank/DDBJ whole genome shotgun (WGS) entry which is preliminary data.</text>
</comment>
<reference evidence="2" key="1">
    <citation type="submission" date="2023-07" db="EMBL/GenBank/DDBJ databases">
        <title>draft genome sequence of fig (Ficus carica).</title>
        <authorList>
            <person name="Takahashi T."/>
            <person name="Nishimura K."/>
        </authorList>
    </citation>
    <scope>NUCLEOTIDE SEQUENCE</scope>
</reference>
<gene>
    <name evidence="2" type="ORF">TIFTF001_054768</name>
</gene>
<dbReference type="AlphaFoldDB" id="A0AA88JG34"/>
<sequence>MLPYIPRDLGSPMLQALHILREGLPLDVRLFVLAPMMGMTLKSMINAIMEAEIIAHMMQAAAPEDDHVIPVDDAGIGEPLSQGGPILPEDHIPAMPLQEIPPQEAEAGADDGDIDPADFLVDPAENFEDPPVIIIENDDEEEQEEWEEHEGGIEEELEDLEEQEEDPEEILFDNGDWDADSEIFSDVTTE</sequence>
<accession>A0AA88JG34</accession>
<name>A0AA88JG34_FICCA</name>
<protein>
    <submittedName>
        <fullName evidence="2">Uncharacterized protein</fullName>
    </submittedName>
</protein>
<evidence type="ECO:0000313" key="3">
    <source>
        <dbReference type="Proteomes" id="UP001187192"/>
    </source>
</evidence>
<feature type="region of interest" description="Disordered" evidence="1">
    <location>
        <begin position="133"/>
        <end position="190"/>
    </location>
</feature>
<evidence type="ECO:0000313" key="2">
    <source>
        <dbReference type="EMBL" id="GMN72665.1"/>
    </source>
</evidence>
<dbReference type="Proteomes" id="UP001187192">
    <property type="component" value="Unassembled WGS sequence"/>
</dbReference>
<keyword evidence="3" id="KW-1185">Reference proteome</keyword>
<feature type="compositionally biased region" description="Acidic residues" evidence="1">
    <location>
        <begin position="136"/>
        <end position="190"/>
    </location>
</feature>
<proteinExistence type="predicted"/>
<dbReference type="EMBL" id="BTGU01015583">
    <property type="protein sequence ID" value="GMN72665.1"/>
    <property type="molecule type" value="Genomic_DNA"/>
</dbReference>
<evidence type="ECO:0000256" key="1">
    <source>
        <dbReference type="SAM" id="MobiDB-lite"/>
    </source>
</evidence>
<organism evidence="2 3">
    <name type="scientific">Ficus carica</name>
    <name type="common">Common fig</name>
    <dbReference type="NCBI Taxonomy" id="3494"/>
    <lineage>
        <taxon>Eukaryota</taxon>
        <taxon>Viridiplantae</taxon>
        <taxon>Streptophyta</taxon>
        <taxon>Embryophyta</taxon>
        <taxon>Tracheophyta</taxon>
        <taxon>Spermatophyta</taxon>
        <taxon>Magnoliopsida</taxon>
        <taxon>eudicotyledons</taxon>
        <taxon>Gunneridae</taxon>
        <taxon>Pentapetalae</taxon>
        <taxon>rosids</taxon>
        <taxon>fabids</taxon>
        <taxon>Rosales</taxon>
        <taxon>Moraceae</taxon>
        <taxon>Ficeae</taxon>
        <taxon>Ficus</taxon>
    </lineage>
</organism>